<evidence type="ECO:0000313" key="2">
    <source>
        <dbReference type="Proteomes" id="UP000606974"/>
    </source>
</evidence>
<dbReference type="OrthoDB" id="4160057at2759"/>
<proteinExistence type="predicted"/>
<dbReference type="Proteomes" id="UP000606974">
    <property type="component" value="Unassembled WGS sequence"/>
</dbReference>
<organism evidence="1 2">
    <name type="scientific">Endocarpon pusillum</name>
    <dbReference type="NCBI Taxonomy" id="364733"/>
    <lineage>
        <taxon>Eukaryota</taxon>
        <taxon>Fungi</taxon>
        <taxon>Dikarya</taxon>
        <taxon>Ascomycota</taxon>
        <taxon>Pezizomycotina</taxon>
        <taxon>Eurotiomycetes</taxon>
        <taxon>Chaetothyriomycetidae</taxon>
        <taxon>Verrucariales</taxon>
        <taxon>Verrucariaceae</taxon>
        <taxon>Endocarpon</taxon>
    </lineage>
</organism>
<reference evidence="1" key="1">
    <citation type="submission" date="2020-02" db="EMBL/GenBank/DDBJ databases">
        <authorList>
            <person name="Palmer J.M."/>
        </authorList>
    </citation>
    <scope>NUCLEOTIDE SEQUENCE</scope>
    <source>
        <strain evidence="1">EPUS1.4</strain>
        <tissue evidence="1">Thallus</tissue>
    </source>
</reference>
<gene>
    <name evidence="1" type="ORF">GJ744_010648</name>
</gene>
<sequence>MEFETFQFSINDHWEFDNMVEEWNDEKEDRKDQISVFAFPGGHGCQIHYNLGPNRSGERVFTFVDPRLYKWRAADIGLGTRAMRGTIGGR</sequence>
<protein>
    <submittedName>
        <fullName evidence="1">Uncharacterized protein</fullName>
    </submittedName>
</protein>
<name>A0A8H7E8K4_9EURO</name>
<evidence type="ECO:0000313" key="1">
    <source>
        <dbReference type="EMBL" id="KAF7513252.1"/>
    </source>
</evidence>
<keyword evidence="2" id="KW-1185">Reference proteome</keyword>
<dbReference type="EMBL" id="JAACFV010000007">
    <property type="protein sequence ID" value="KAF7513252.1"/>
    <property type="molecule type" value="Genomic_DNA"/>
</dbReference>
<comment type="caution">
    <text evidence="1">The sequence shown here is derived from an EMBL/GenBank/DDBJ whole genome shotgun (WGS) entry which is preliminary data.</text>
</comment>
<accession>A0A8H7E8K4</accession>
<dbReference type="AlphaFoldDB" id="A0A8H7E8K4"/>